<dbReference type="EMBL" id="AAQH01000034">
    <property type="protein sequence ID" value="EAT10767.1"/>
    <property type="molecule type" value="Genomic_DNA"/>
</dbReference>
<dbReference type="InterPro" id="IPR009056">
    <property type="entry name" value="Cyt_c-like_dom"/>
</dbReference>
<reference evidence="11 12" key="1">
    <citation type="submission" date="2006-03" db="EMBL/GenBank/DDBJ databases">
        <authorList>
            <person name="Pinhassi J."/>
            <person name="Pedros-Alio C."/>
            <person name="Ferriera S."/>
            <person name="Johnson J."/>
            <person name="Kravitz S."/>
            <person name="Halpern A."/>
            <person name="Remington K."/>
            <person name="Beeson K."/>
            <person name="Tran B."/>
            <person name="Rogers Y.-H."/>
            <person name="Friedman R."/>
            <person name="Venter J.C."/>
        </authorList>
    </citation>
    <scope>NUCLEOTIDE SEQUENCE [LARGE SCALE GENOMIC DNA]</scope>
    <source>
        <strain evidence="11 12">RED65</strain>
    </source>
</reference>
<evidence type="ECO:0000313" key="11">
    <source>
        <dbReference type="EMBL" id="EAT10767.1"/>
    </source>
</evidence>
<comment type="caution">
    <text evidence="11">The sequence shown here is derived from an EMBL/GenBank/DDBJ whole genome shotgun (WGS) entry which is preliminary data.</text>
</comment>
<keyword evidence="2 8" id="KW-0349">Heme</keyword>
<evidence type="ECO:0000256" key="2">
    <source>
        <dbReference type="ARBA" id="ARBA00022617"/>
    </source>
</evidence>
<dbReference type="PROSITE" id="PS51007">
    <property type="entry name" value="CYTC"/>
    <property type="match status" value="1"/>
</dbReference>
<organism evidence="11 12">
    <name type="scientific">Bermanella marisrubri</name>
    <dbReference type="NCBI Taxonomy" id="207949"/>
    <lineage>
        <taxon>Bacteria</taxon>
        <taxon>Pseudomonadati</taxon>
        <taxon>Pseudomonadota</taxon>
        <taxon>Gammaproteobacteria</taxon>
        <taxon>Oceanospirillales</taxon>
        <taxon>Oceanospirillaceae</taxon>
        <taxon>Bermanella</taxon>
    </lineage>
</organism>
<keyword evidence="3 9" id="KW-0812">Transmembrane</keyword>
<feature type="binding site" description="covalent" evidence="8">
    <location>
        <position position="22"/>
    </location>
    <ligand>
        <name>heme c</name>
        <dbReference type="ChEBI" id="CHEBI:61717"/>
    </ligand>
</feature>
<dbReference type="Gene3D" id="1.10.760.10">
    <property type="entry name" value="Cytochrome c-like domain"/>
    <property type="match status" value="1"/>
</dbReference>
<dbReference type="STRING" id="207949.RED65_03140"/>
<protein>
    <submittedName>
        <fullName evidence="11">Cytochrome c1</fullName>
    </submittedName>
</protein>
<evidence type="ECO:0000256" key="3">
    <source>
        <dbReference type="ARBA" id="ARBA00022692"/>
    </source>
</evidence>
<evidence type="ECO:0000256" key="8">
    <source>
        <dbReference type="PIRSR" id="PIRSR602326-1"/>
    </source>
</evidence>
<dbReference type="Pfam" id="PF02167">
    <property type="entry name" value="Cytochrom_C1"/>
    <property type="match status" value="2"/>
</dbReference>
<keyword evidence="7 9" id="KW-0472">Membrane</keyword>
<evidence type="ECO:0000256" key="5">
    <source>
        <dbReference type="ARBA" id="ARBA00022989"/>
    </source>
</evidence>
<dbReference type="AlphaFoldDB" id="Q1MXT4"/>
<dbReference type="GO" id="GO:0020037">
    <property type="term" value="F:heme binding"/>
    <property type="evidence" value="ECO:0007669"/>
    <property type="project" value="InterPro"/>
</dbReference>
<gene>
    <name evidence="11" type="ORF">RED65_03140</name>
</gene>
<dbReference type="PANTHER" id="PTHR10266">
    <property type="entry name" value="CYTOCHROME C1"/>
    <property type="match status" value="1"/>
</dbReference>
<dbReference type="SUPFAM" id="SSF46626">
    <property type="entry name" value="Cytochrome c"/>
    <property type="match status" value="1"/>
</dbReference>
<dbReference type="Proteomes" id="UP000004263">
    <property type="component" value="Unassembled WGS sequence"/>
</dbReference>
<comment type="cofactor">
    <cofactor evidence="8">
        <name>heme c</name>
        <dbReference type="ChEBI" id="CHEBI:61717"/>
    </cofactor>
    <text evidence="8">Binds 1 heme c group covalently per subunit.</text>
</comment>
<feature type="binding site" description="covalent" evidence="8">
    <location>
        <position position="26"/>
    </location>
    <ligand>
        <name>heme c</name>
        <dbReference type="ChEBI" id="CHEBI:61717"/>
    </ligand>
</feature>
<evidence type="ECO:0000313" key="12">
    <source>
        <dbReference type="Proteomes" id="UP000004263"/>
    </source>
</evidence>
<name>Q1MXT4_9GAMM</name>
<feature type="transmembrane region" description="Helical" evidence="9">
    <location>
        <begin position="197"/>
        <end position="215"/>
    </location>
</feature>
<evidence type="ECO:0000256" key="6">
    <source>
        <dbReference type="ARBA" id="ARBA00023004"/>
    </source>
</evidence>
<dbReference type="HOGENOM" id="CLU_078597_0_0_6"/>
<keyword evidence="12" id="KW-1185">Reference proteome</keyword>
<dbReference type="GO" id="GO:0046872">
    <property type="term" value="F:metal ion binding"/>
    <property type="evidence" value="ECO:0007669"/>
    <property type="project" value="UniProtKB-KW"/>
</dbReference>
<dbReference type="GO" id="GO:0016020">
    <property type="term" value="C:membrane"/>
    <property type="evidence" value="ECO:0007669"/>
    <property type="project" value="UniProtKB-SubCell"/>
</dbReference>
<accession>Q1MXT4</accession>
<feature type="binding site" description="covalent" evidence="8">
    <location>
        <position position="25"/>
    </location>
    <ligand>
        <name>heme c</name>
        <dbReference type="ChEBI" id="CHEBI:61717"/>
    </ligand>
</feature>
<dbReference type="PANTHER" id="PTHR10266:SF3">
    <property type="entry name" value="CYTOCHROME C1, HEME PROTEIN, MITOCHONDRIAL"/>
    <property type="match status" value="1"/>
</dbReference>
<feature type="domain" description="Cytochrome c" evidence="10">
    <location>
        <begin position="9"/>
        <end position="183"/>
    </location>
</feature>
<dbReference type="InterPro" id="IPR002326">
    <property type="entry name" value="Cyt_c1"/>
</dbReference>
<evidence type="ECO:0000259" key="10">
    <source>
        <dbReference type="PROSITE" id="PS51007"/>
    </source>
</evidence>
<evidence type="ECO:0000256" key="9">
    <source>
        <dbReference type="SAM" id="Phobius"/>
    </source>
</evidence>
<dbReference type="GO" id="GO:0009055">
    <property type="term" value="F:electron transfer activity"/>
    <property type="evidence" value="ECO:0007669"/>
    <property type="project" value="InterPro"/>
</dbReference>
<dbReference type="InterPro" id="IPR036909">
    <property type="entry name" value="Cyt_c-like_dom_sf"/>
</dbReference>
<comment type="subcellular location">
    <subcellularLocation>
        <location evidence="1">Membrane</location>
    </subcellularLocation>
</comment>
<proteinExistence type="predicted"/>
<evidence type="ECO:0000256" key="4">
    <source>
        <dbReference type="ARBA" id="ARBA00022723"/>
    </source>
</evidence>
<keyword evidence="6 8" id="KW-0408">Iron</keyword>
<keyword evidence="4 8" id="KW-0479">Metal-binding</keyword>
<keyword evidence="5 9" id="KW-1133">Transmembrane helix</keyword>
<evidence type="ECO:0000256" key="1">
    <source>
        <dbReference type="ARBA" id="ARBA00004370"/>
    </source>
</evidence>
<evidence type="ECO:0000256" key="7">
    <source>
        <dbReference type="ARBA" id="ARBA00023136"/>
    </source>
</evidence>
<sequence length="224" mass="25852">MPVDLEDKASLQRGAQLFTNYCMGCHSTKFARYNRVARDLGIPEDVMMDNLVFRDVKIGSLMKIAMRPEDSKKWFGATPPDLTLVARVRGADWLYTYLKSFYEDDTRPYGVNNAVFKDVGMPHVLEDLQGRQVKGTAPVVVGFDPLTGQELYEEKEGVLYLEEEGQLNPEEFDDAVKDLTNFLVYMGEPSALERQRIGFWVLLFLAILFVPVYYLNREYWRDIH</sequence>